<gene>
    <name evidence="1" type="ORF">CAGA_24230</name>
</gene>
<dbReference type="AlphaFoldDB" id="A0A4Z0Y8X4"/>
<name>A0A4Z0Y8X4_9FIRM</name>
<keyword evidence="2" id="KW-1185">Reference proteome</keyword>
<dbReference type="EMBL" id="SRMQ01000018">
    <property type="protein sequence ID" value="TGJ75400.1"/>
    <property type="molecule type" value="Genomic_DNA"/>
</dbReference>
<reference evidence="1 2" key="1">
    <citation type="submission" date="2019-04" db="EMBL/GenBank/DDBJ databases">
        <authorList>
            <person name="Poehlein A."/>
            <person name="Bengelsdorf F.R."/>
            <person name="Duerre P."/>
            <person name="Daniel R."/>
        </authorList>
    </citation>
    <scope>NUCLEOTIDE SEQUENCE [LARGE SCALE GENOMIC DNA]</scope>
    <source>
        <strain evidence="1 2">BS-1</strain>
    </source>
</reference>
<accession>A0A4Z0Y8X4</accession>
<comment type="caution">
    <text evidence="1">The sequence shown here is derived from an EMBL/GenBank/DDBJ whole genome shotgun (WGS) entry which is preliminary data.</text>
</comment>
<evidence type="ECO:0000313" key="2">
    <source>
        <dbReference type="Proteomes" id="UP000297714"/>
    </source>
</evidence>
<protein>
    <submittedName>
        <fullName evidence="1">Uncharacterized protein</fullName>
    </submittedName>
</protein>
<organism evidence="1 2">
    <name type="scientific">Caproiciproducens galactitolivorans</name>
    <dbReference type="NCBI Taxonomy" id="642589"/>
    <lineage>
        <taxon>Bacteria</taxon>
        <taxon>Bacillati</taxon>
        <taxon>Bacillota</taxon>
        <taxon>Clostridia</taxon>
        <taxon>Eubacteriales</taxon>
        <taxon>Acutalibacteraceae</taxon>
        <taxon>Caproiciproducens</taxon>
    </lineage>
</organism>
<proteinExistence type="predicted"/>
<sequence length="62" mass="7035">MKPADVKTALGHQVTYRDVMYTMTAYILRKQDGRLLYQAELQDPNGNSVVIAPLENVKLIEN</sequence>
<dbReference type="Proteomes" id="UP000297714">
    <property type="component" value="Unassembled WGS sequence"/>
</dbReference>
<evidence type="ECO:0000313" key="1">
    <source>
        <dbReference type="EMBL" id="TGJ75400.1"/>
    </source>
</evidence>
<dbReference type="RefSeq" id="WP_135661125.1">
    <property type="nucleotide sequence ID" value="NZ_SRMQ01000018.1"/>
</dbReference>